<dbReference type="GO" id="GO:0032259">
    <property type="term" value="P:methylation"/>
    <property type="evidence" value="ECO:0007669"/>
    <property type="project" value="UniProtKB-KW"/>
</dbReference>
<comment type="caution">
    <text evidence="9">The sequence shown here is derived from an EMBL/GenBank/DDBJ whole genome shotgun (WGS) entry which is preliminary data.</text>
</comment>
<evidence type="ECO:0000256" key="2">
    <source>
        <dbReference type="ARBA" id="ARBA00022603"/>
    </source>
</evidence>
<gene>
    <name evidence="9" type="primary">dcm</name>
    <name evidence="9" type="ORF">GHC57_17770</name>
</gene>
<dbReference type="PANTHER" id="PTHR46098:SF1">
    <property type="entry name" value="TRNA (CYTOSINE(38)-C(5))-METHYLTRANSFERASE"/>
    <property type="match status" value="1"/>
</dbReference>
<keyword evidence="10" id="KW-1185">Reference proteome</keyword>
<feature type="active site" evidence="7">
    <location>
        <position position="76"/>
    </location>
</feature>
<evidence type="ECO:0000256" key="1">
    <source>
        <dbReference type="ARBA" id="ARBA00011975"/>
    </source>
</evidence>
<sequence>MQVRTFYEFFAGGGMVHAALKARGWQCVFANDICAKKAAAYAANWGANHLRVDDIRSVRASELPGVADLSWGSFPCQDLSLAGGYVGLSGKQSGTFWPFWHLQKKLMAESRGPRTIVLENVCGALTSHGGKDFAAIASAFSAAGYHFGTVIADAVHWLPQSRPRLFVIGVRGDVPIPEKLRGAPDDVWHPETMLEAYGAIPNTAKRQWIWWRMPKPAARNVAFIDLIEDEPTGTAWHSKEDTDYIVSLMSPLHSNRLKDAVEYTKKTAGRMVGGIYRRTRQGKQRAEVRFDGISGCLRTPVGGSSRQTVILVDKGEVRTRLLSPREAARLMGLSEDYKLPLRYNDAYYICGDGVAVPVVQWIAEHVVEPVLDAADAQKEATKIAAE</sequence>
<evidence type="ECO:0000313" key="9">
    <source>
        <dbReference type="EMBL" id="MQX38367.1"/>
    </source>
</evidence>
<dbReference type="PANTHER" id="PTHR46098">
    <property type="entry name" value="TRNA (CYTOSINE(38)-C(5))-METHYLTRANSFERASE"/>
    <property type="match status" value="1"/>
</dbReference>
<evidence type="ECO:0000256" key="4">
    <source>
        <dbReference type="ARBA" id="ARBA00022691"/>
    </source>
</evidence>
<protein>
    <recommendedName>
        <fullName evidence="1">DNA (cytosine-5-)-methyltransferase</fullName>
        <ecNumber evidence="1">2.1.1.37</ecNumber>
    </recommendedName>
</protein>
<dbReference type="PRINTS" id="PR00105">
    <property type="entry name" value="C5METTRFRASE"/>
</dbReference>
<evidence type="ECO:0000313" key="10">
    <source>
        <dbReference type="Proteomes" id="UP000434582"/>
    </source>
</evidence>
<dbReference type="GO" id="GO:0009307">
    <property type="term" value="P:DNA restriction-modification system"/>
    <property type="evidence" value="ECO:0007669"/>
    <property type="project" value="UniProtKB-KW"/>
</dbReference>
<dbReference type="NCBIfam" id="TIGR00675">
    <property type="entry name" value="dcm"/>
    <property type="match status" value="1"/>
</dbReference>
<evidence type="ECO:0000256" key="6">
    <source>
        <dbReference type="ARBA" id="ARBA00047422"/>
    </source>
</evidence>
<evidence type="ECO:0000256" key="5">
    <source>
        <dbReference type="ARBA" id="ARBA00022747"/>
    </source>
</evidence>
<dbReference type="EC" id="2.1.1.37" evidence="1"/>
<comment type="catalytic activity">
    <reaction evidence="6">
        <text>a 2'-deoxycytidine in DNA + S-adenosyl-L-methionine = a 5-methyl-2'-deoxycytidine in DNA + S-adenosyl-L-homocysteine + H(+)</text>
        <dbReference type="Rhea" id="RHEA:13681"/>
        <dbReference type="Rhea" id="RHEA-COMP:11369"/>
        <dbReference type="Rhea" id="RHEA-COMP:11370"/>
        <dbReference type="ChEBI" id="CHEBI:15378"/>
        <dbReference type="ChEBI" id="CHEBI:57856"/>
        <dbReference type="ChEBI" id="CHEBI:59789"/>
        <dbReference type="ChEBI" id="CHEBI:85452"/>
        <dbReference type="ChEBI" id="CHEBI:85454"/>
        <dbReference type="EC" id="2.1.1.37"/>
    </reaction>
</comment>
<dbReference type="InterPro" id="IPR050750">
    <property type="entry name" value="C5-MTase"/>
</dbReference>
<dbReference type="EMBL" id="WIVE01000092">
    <property type="protein sequence ID" value="MQX38367.1"/>
    <property type="molecule type" value="Genomic_DNA"/>
</dbReference>
<evidence type="ECO:0000256" key="3">
    <source>
        <dbReference type="ARBA" id="ARBA00022679"/>
    </source>
</evidence>
<evidence type="ECO:0000256" key="7">
    <source>
        <dbReference type="PROSITE-ProRule" id="PRU01016"/>
    </source>
</evidence>
<dbReference type="InterPro" id="IPR001525">
    <property type="entry name" value="C5_MeTfrase"/>
</dbReference>
<dbReference type="Proteomes" id="UP000434582">
    <property type="component" value="Unassembled WGS sequence"/>
</dbReference>
<dbReference type="Pfam" id="PF00145">
    <property type="entry name" value="DNA_methylase"/>
    <property type="match status" value="1"/>
</dbReference>
<dbReference type="GO" id="GO:0003886">
    <property type="term" value="F:DNA (cytosine-5-)-methyltransferase activity"/>
    <property type="evidence" value="ECO:0007669"/>
    <property type="project" value="UniProtKB-EC"/>
</dbReference>
<keyword evidence="3 7" id="KW-0808">Transferase</keyword>
<dbReference type="OrthoDB" id="9813719at2"/>
<dbReference type="InterPro" id="IPR029063">
    <property type="entry name" value="SAM-dependent_MTases_sf"/>
</dbReference>
<dbReference type="SUPFAM" id="SSF53335">
    <property type="entry name" value="S-adenosyl-L-methionine-dependent methyltransferases"/>
    <property type="match status" value="1"/>
</dbReference>
<evidence type="ECO:0000256" key="8">
    <source>
        <dbReference type="RuleBase" id="RU000416"/>
    </source>
</evidence>
<dbReference type="Gene3D" id="3.90.120.10">
    <property type="entry name" value="DNA Methylase, subunit A, domain 2"/>
    <property type="match status" value="1"/>
</dbReference>
<reference evidence="9 10" key="1">
    <citation type="submission" date="2019-10" db="EMBL/GenBank/DDBJ databases">
        <title>Draft whole-genome sequence of the purple nonsulfur photosynthetic bacterium Roseospira navarrensis DSM 15114.</title>
        <authorList>
            <person name="Kyndt J.A."/>
            <person name="Meyer T.E."/>
        </authorList>
    </citation>
    <scope>NUCLEOTIDE SEQUENCE [LARGE SCALE GENOMIC DNA]</scope>
    <source>
        <strain evidence="9 10">DSM 15114</strain>
    </source>
</reference>
<proteinExistence type="inferred from homology"/>
<comment type="similarity">
    <text evidence="7 8">Belongs to the class I-like SAM-binding methyltransferase superfamily. C5-methyltransferase family.</text>
</comment>
<keyword evidence="5" id="KW-0680">Restriction system</keyword>
<accession>A0A7X1ZHC0</accession>
<name>A0A7X1ZHC0_9PROT</name>
<organism evidence="9 10">
    <name type="scientific">Roseospira navarrensis</name>
    <dbReference type="NCBI Taxonomy" id="140058"/>
    <lineage>
        <taxon>Bacteria</taxon>
        <taxon>Pseudomonadati</taxon>
        <taxon>Pseudomonadota</taxon>
        <taxon>Alphaproteobacteria</taxon>
        <taxon>Rhodospirillales</taxon>
        <taxon>Rhodospirillaceae</taxon>
        <taxon>Roseospira</taxon>
    </lineage>
</organism>
<dbReference type="Gene3D" id="3.40.50.150">
    <property type="entry name" value="Vaccinia Virus protein VP39"/>
    <property type="match status" value="1"/>
</dbReference>
<keyword evidence="4 7" id="KW-0949">S-adenosyl-L-methionine</keyword>
<keyword evidence="2 7" id="KW-0489">Methyltransferase</keyword>
<dbReference type="PROSITE" id="PS51679">
    <property type="entry name" value="SAM_MT_C5"/>
    <property type="match status" value="1"/>
</dbReference>
<dbReference type="AlphaFoldDB" id="A0A7X1ZHC0"/>